<keyword evidence="3" id="KW-1185">Reference proteome</keyword>
<dbReference type="OrthoDB" id="4863639at2759"/>
<dbReference type="RefSeq" id="XP_018078760.1">
    <property type="nucleotide sequence ID" value="XM_018208625.1"/>
</dbReference>
<dbReference type="InParanoid" id="A0A194XVP7"/>
<dbReference type="AlphaFoldDB" id="A0A194XVP7"/>
<gene>
    <name evidence="2" type="ORF">LY89DRAFT_572138</name>
</gene>
<reference evidence="2 3" key="1">
    <citation type="submission" date="2015-10" db="EMBL/GenBank/DDBJ databases">
        <title>Full genome of DAOMC 229536 Phialocephala scopiformis, a fungal endophyte of spruce producing the potent anti-insectan compound rugulosin.</title>
        <authorList>
            <consortium name="DOE Joint Genome Institute"/>
            <person name="Walker A.K."/>
            <person name="Frasz S.L."/>
            <person name="Seifert K.A."/>
            <person name="Miller J.D."/>
            <person name="Mondo S.J."/>
            <person name="Labutti K."/>
            <person name="Lipzen A."/>
            <person name="Dockter R."/>
            <person name="Kennedy M."/>
            <person name="Grigoriev I.V."/>
            <person name="Spatafora J.W."/>
        </authorList>
    </citation>
    <scope>NUCLEOTIDE SEQUENCE [LARGE SCALE GENOMIC DNA]</scope>
    <source>
        <strain evidence="2 3">CBS 120377</strain>
    </source>
</reference>
<keyword evidence="1" id="KW-0732">Signal</keyword>
<dbReference type="KEGG" id="psco:LY89DRAFT_572138"/>
<name>A0A194XVP7_MOLSC</name>
<feature type="chain" id="PRO_5008268649" evidence="1">
    <location>
        <begin position="24"/>
        <end position="61"/>
    </location>
</feature>
<evidence type="ECO:0000313" key="3">
    <source>
        <dbReference type="Proteomes" id="UP000070700"/>
    </source>
</evidence>
<organism evidence="2 3">
    <name type="scientific">Mollisia scopiformis</name>
    <name type="common">Conifer needle endophyte fungus</name>
    <name type="synonym">Phialocephala scopiformis</name>
    <dbReference type="NCBI Taxonomy" id="149040"/>
    <lineage>
        <taxon>Eukaryota</taxon>
        <taxon>Fungi</taxon>
        <taxon>Dikarya</taxon>
        <taxon>Ascomycota</taxon>
        <taxon>Pezizomycotina</taxon>
        <taxon>Leotiomycetes</taxon>
        <taxon>Helotiales</taxon>
        <taxon>Mollisiaceae</taxon>
        <taxon>Mollisia</taxon>
    </lineage>
</organism>
<dbReference type="Proteomes" id="UP000070700">
    <property type="component" value="Unassembled WGS sequence"/>
</dbReference>
<dbReference type="EMBL" id="KQ947404">
    <property type="protein sequence ID" value="KUJ24405.1"/>
    <property type="molecule type" value="Genomic_DNA"/>
</dbReference>
<dbReference type="GeneID" id="28818351"/>
<protein>
    <submittedName>
        <fullName evidence="2">Uncharacterized protein</fullName>
    </submittedName>
</protein>
<evidence type="ECO:0000313" key="2">
    <source>
        <dbReference type="EMBL" id="KUJ24405.1"/>
    </source>
</evidence>
<evidence type="ECO:0000256" key="1">
    <source>
        <dbReference type="SAM" id="SignalP"/>
    </source>
</evidence>
<sequence length="61" mass="6483">MRFSSQFLSISLVLLSTFSLITATPVPCTDRTRDLVLQGILDPSACCSYGVCKGDVNVQGG</sequence>
<accession>A0A194XVP7</accession>
<feature type="signal peptide" evidence="1">
    <location>
        <begin position="1"/>
        <end position="23"/>
    </location>
</feature>
<proteinExistence type="predicted"/>